<dbReference type="Gene3D" id="6.10.30.10">
    <property type="match status" value="1"/>
</dbReference>
<dbReference type="Pfam" id="PF12172">
    <property type="entry name" value="zf-ChsH2"/>
    <property type="match status" value="1"/>
</dbReference>
<dbReference type="PANTHER" id="PTHR34075:SF5">
    <property type="entry name" value="BLR3430 PROTEIN"/>
    <property type="match status" value="1"/>
</dbReference>
<keyword evidence="3" id="KW-1185">Reference proteome</keyword>
<evidence type="ECO:0000259" key="1">
    <source>
        <dbReference type="Pfam" id="PF12172"/>
    </source>
</evidence>
<protein>
    <submittedName>
        <fullName evidence="2">Putative OB-fold protein</fullName>
    </submittedName>
</protein>
<dbReference type="AlphaFoldDB" id="A0A318RNA0"/>
<dbReference type="SUPFAM" id="SSF50249">
    <property type="entry name" value="Nucleic acid-binding proteins"/>
    <property type="match status" value="1"/>
</dbReference>
<comment type="caution">
    <text evidence="2">The sequence shown here is derived from an EMBL/GenBank/DDBJ whole genome shotgun (WGS) entry which is preliminary data.</text>
</comment>
<dbReference type="RefSeq" id="WP_110470195.1">
    <property type="nucleotide sequence ID" value="NZ_QJSP01000008.1"/>
</dbReference>
<dbReference type="InterPro" id="IPR022002">
    <property type="entry name" value="ChsH2_Znr"/>
</dbReference>
<reference evidence="2 3" key="1">
    <citation type="submission" date="2018-06" db="EMBL/GenBank/DDBJ databases">
        <title>Genomic Encyclopedia of Type Strains, Phase IV (KMG-IV): sequencing the most valuable type-strain genomes for metagenomic binning, comparative biology and taxonomic classification.</title>
        <authorList>
            <person name="Goeker M."/>
        </authorList>
    </citation>
    <scope>NUCLEOTIDE SEQUENCE [LARGE SCALE GENOMIC DNA]</scope>
    <source>
        <strain evidence="2 3">DSM 45521</strain>
    </source>
</reference>
<gene>
    <name evidence="2" type="ORF">DFR67_10863</name>
</gene>
<accession>A0A318RNA0</accession>
<dbReference type="OrthoDB" id="4714412at2"/>
<feature type="domain" description="ChsH2 rubredoxin-like zinc ribbon" evidence="1">
    <location>
        <begin position="18"/>
        <end position="46"/>
    </location>
</feature>
<evidence type="ECO:0000313" key="2">
    <source>
        <dbReference type="EMBL" id="PYE16312.1"/>
    </source>
</evidence>
<organism evidence="2 3">
    <name type="scientific">Williamsia limnetica</name>
    <dbReference type="NCBI Taxonomy" id="882452"/>
    <lineage>
        <taxon>Bacteria</taxon>
        <taxon>Bacillati</taxon>
        <taxon>Actinomycetota</taxon>
        <taxon>Actinomycetes</taxon>
        <taxon>Mycobacteriales</taxon>
        <taxon>Nocardiaceae</taxon>
        <taxon>Williamsia</taxon>
    </lineage>
</organism>
<name>A0A318RNA0_WILLI</name>
<sequence length="141" mass="15283">MAKALAPDVSTWPAENAQLIGSRCDACGATTWPKQDRCPRCSGPDMSELLLPRRGELIAFTTQGFVPKLPYAGGETAATFETFGMGLIQLGEVVRVEARLTEADPEKLADIKDVELTFIPFYTDADGTEIITWAFAPVTQS</sequence>
<dbReference type="Proteomes" id="UP000247591">
    <property type="component" value="Unassembled WGS sequence"/>
</dbReference>
<dbReference type="InterPro" id="IPR012340">
    <property type="entry name" value="NA-bd_OB-fold"/>
</dbReference>
<dbReference type="PANTHER" id="PTHR34075">
    <property type="entry name" value="BLR3430 PROTEIN"/>
    <property type="match status" value="1"/>
</dbReference>
<dbReference type="EMBL" id="QJSP01000008">
    <property type="protein sequence ID" value="PYE16312.1"/>
    <property type="molecule type" value="Genomic_DNA"/>
</dbReference>
<evidence type="ECO:0000313" key="3">
    <source>
        <dbReference type="Proteomes" id="UP000247591"/>
    </source>
</evidence>
<dbReference type="InterPro" id="IPR052513">
    <property type="entry name" value="Thioester_dehydratase-like"/>
</dbReference>
<proteinExistence type="predicted"/>